<evidence type="ECO:0000313" key="3">
    <source>
        <dbReference type="EMBL" id="MBB0232344.1"/>
    </source>
</evidence>
<feature type="compositionally biased region" description="Pro residues" evidence="2">
    <location>
        <begin position="7"/>
        <end position="18"/>
    </location>
</feature>
<dbReference type="PRINTS" id="PR00733">
    <property type="entry name" value="GLHYDRLASE6"/>
</dbReference>
<keyword evidence="1" id="KW-0378">Hydrolase</keyword>
<dbReference type="EC" id="3.2.1.-" evidence="1"/>
<keyword evidence="1" id="KW-0624">Polysaccharide degradation</keyword>
<keyword evidence="1" id="KW-0136">Cellulose degradation</keyword>
<evidence type="ECO:0000256" key="2">
    <source>
        <dbReference type="SAM" id="MobiDB-lite"/>
    </source>
</evidence>
<dbReference type="PANTHER" id="PTHR34876:SF4">
    <property type="entry name" value="1,4-BETA-D-GLUCAN CELLOBIOHYDROLASE C-RELATED"/>
    <property type="match status" value="1"/>
</dbReference>
<feature type="region of interest" description="Disordered" evidence="2">
    <location>
        <begin position="1"/>
        <end position="42"/>
    </location>
</feature>
<dbReference type="Proteomes" id="UP000530234">
    <property type="component" value="Unassembled WGS sequence"/>
</dbReference>
<keyword evidence="1" id="KW-0326">Glycosidase</keyword>
<feature type="region of interest" description="Disordered" evidence="2">
    <location>
        <begin position="57"/>
        <end position="88"/>
    </location>
</feature>
<comment type="caution">
    <text evidence="3">The sequence shown here is derived from an EMBL/GenBank/DDBJ whole genome shotgun (WGS) entry which is preliminary data.</text>
</comment>
<dbReference type="GO" id="GO:0004553">
    <property type="term" value="F:hydrolase activity, hydrolyzing O-glycosyl compounds"/>
    <property type="evidence" value="ECO:0007669"/>
    <property type="project" value="InterPro"/>
</dbReference>
<protein>
    <recommendedName>
        <fullName evidence="1">Glucanase</fullName>
        <ecNumber evidence="1">3.2.1.-</ecNumber>
    </recommendedName>
</protein>
<gene>
    <name evidence="3" type="ORF">FOE67_23320</name>
</gene>
<reference evidence="4" key="1">
    <citation type="submission" date="2019-10" db="EMBL/GenBank/DDBJ databases">
        <title>Streptomyces sp. nov., a novel actinobacterium isolated from alkaline environment.</title>
        <authorList>
            <person name="Golinska P."/>
        </authorList>
    </citation>
    <scope>NUCLEOTIDE SEQUENCE [LARGE SCALE GENOMIC DNA]</scope>
    <source>
        <strain evidence="4">DSM 42108</strain>
    </source>
</reference>
<dbReference type="Gene3D" id="3.20.20.40">
    <property type="entry name" value="1, 4-beta cellobiohydrolase"/>
    <property type="match status" value="1"/>
</dbReference>
<keyword evidence="1" id="KW-0119">Carbohydrate metabolism</keyword>
<evidence type="ECO:0000256" key="1">
    <source>
        <dbReference type="RuleBase" id="RU361186"/>
    </source>
</evidence>
<accession>A0A7W3XYT6</accession>
<dbReference type="InterPro" id="IPR036434">
    <property type="entry name" value="Beta_cellobiohydrolase_sf"/>
</dbReference>
<dbReference type="AlphaFoldDB" id="A0A7W3XYT6"/>
<dbReference type="EMBL" id="VKHS01000883">
    <property type="protein sequence ID" value="MBB0232344.1"/>
    <property type="molecule type" value="Genomic_DNA"/>
</dbReference>
<comment type="similarity">
    <text evidence="1">Belongs to the glycosyl hydrolase family 6.</text>
</comment>
<name>A0A7W3XYT6_9ACTN</name>
<dbReference type="SUPFAM" id="SSF51989">
    <property type="entry name" value="Glycosyl hydrolases family 6, cellulases"/>
    <property type="match status" value="1"/>
</dbReference>
<dbReference type="InterPro" id="IPR016288">
    <property type="entry name" value="Beta_cellobiohydrolase"/>
</dbReference>
<sequence>MCGSLPEIPPSVPTPPPTGSREGRTIPARPRGPRSGFRRPRAFPGVPVLLAVLLTLGCSGSGPTGGASPGSGPGSNGGPVPADEAEDTGSARIPVDEELWVDPDSPAARQIAEWRAEGRDEDAETLRLLAEQPLAEWPPGEGGDPGPRIREVARAAGAQERTAVFVAYNVPHRDCGQYSRGGAVDGDAYRSWIGSFADNIGDAEAIVILEPDAVPHIVDGCTAPIHHEERYTALSEAVDRLGALPRTRVYIDAGNPTWITDPAELVEPLRRAGIDRADGFALNVSNYRTTEEVVAYGRELSGLLGDARFVVDTSRNGNGPLEGDPAEAWCNPPGRALGTPPTTETGDPLVDAHLWIKRPGESDGECRGGPAAGEWWPEYALELARGARH</sequence>
<dbReference type="GO" id="GO:0030245">
    <property type="term" value="P:cellulose catabolic process"/>
    <property type="evidence" value="ECO:0007669"/>
    <property type="project" value="UniProtKB-KW"/>
</dbReference>
<organism evidence="3 4">
    <name type="scientific">Streptomyces calidiresistens</name>
    <dbReference type="NCBI Taxonomy" id="1485586"/>
    <lineage>
        <taxon>Bacteria</taxon>
        <taxon>Bacillati</taxon>
        <taxon>Actinomycetota</taxon>
        <taxon>Actinomycetes</taxon>
        <taxon>Kitasatosporales</taxon>
        <taxon>Streptomycetaceae</taxon>
        <taxon>Streptomyces</taxon>
    </lineage>
</organism>
<keyword evidence="4" id="KW-1185">Reference proteome</keyword>
<proteinExistence type="inferred from homology"/>
<dbReference type="Pfam" id="PF01341">
    <property type="entry name" value="Glyco_hydro_6"/>
    <property type="match status" value="1"/>
</dbReference>
<feature type="compositionally biased region" description="Gly residues" evidence="2">
    <location>
        <begin position="59"/>
        <end position="77"/>
    </location>
</feature>
<dbReference type="PANTHER" id="PTHR34876">
    <property type="match status" value="1"/>
</dbReference>
<evidence type="ECO:0000313" key="4">
    <source>
        <dbReference type="Proteomes" id="UP000530234"/>
    </source>
</evidence>